<evidence type="ECO:0000256" key="1">
    <source>
        <dbReference type="ARBA" id="ARBA00006739"/>
    </source>
</evidence>
<dbReference type="PANTHER" id="PTHR22916">
    <property type="entry name" value="GLYCOSYLTRANSFERASE"/>
    <property type="match status" value="1"/>
</dbReference>
<reference evidence="6" key="1">
    <citation type="submission" date="2016-02" db="EMBL/GenBank/DDBJ databases">
        <authorList>
            <person name="Dunlap C."/>
        </authorList>
    </citation>
    <scope>NUCLEOTIDE SEQUENCE [LARGE SCALE GENOMIC DNA]</scope>
    <source>
        <strain evidence="6">NRRL B-41092</strain>
    </source>
</reference>
<dbReference type="Gene3D" id="3.90.550.10">
    <property type="entry name" value="Spore Coat Polysaccharide Biosynthesis Protein SpsA, Chain A"/>
    <property type="match status" value="1"/>
</dbReference>
<evidence type="ECO:0000256" key="3">
    <source>
        <dbReference type="ARBA" id="ARBA00022679"/>
    </source>
</evidence>
<feature type="domain" description="Glycosyltransferase 2-like" evidence="4">
    <location>
        <begin position="7"/>
        <end position="172"/>
    </location>
</feature>
<comment type="similarity">
    <text evidence="1">Belongs to the glycosyltransferase 2 family.</text>
</comment>
<dbReference type="RefSeq" id="WP_061521658.1">
    <property type="nucleotide sequence ID" value="NZ_JANBMN010000024.1"/>
</dbReference>
<dbReference type="AlphaFoldDB" id="A0A150F797"/>
<dbReference type="Pfam" id="PF00535">
    <property type="entry name" value="Glycos_transf_2"/>
    <property type="match status" value="1"/>
</dbReference>
<dbReference type="CDD" id="cd00761">
    <property type="entry name" value="Glyco_tranf_GTA_type"/>
    <property type="match status" value="1"/>
</dbReference>
<sequence length="345" mass="39742">METPAVSLLVAVYNTETYIERCLESLLHQSLGNIEIILVNDGSTDKSPDMIEVYEKRDERIRVIHQSNQGLGAVRNRGIEAARGEFIAFIDADDWIEPDYCLRMYEKAKADEADLVICEYTAEFADTGKTAVSTIASAYQGRPKQTYVKDLFEGKVSGFSWNKLYSRAMIEKHQLRFPLRDELEHVEDQYFSLRAHFFARTVSYVEEPLYHYRIHLTSIVQSYQKKLFDSGLVLYRLNEAFLRENGNLQEYQQELDFFIVQHGTVCLLNEWKRNNGGLLAEKWSNISRICADPVFRLSLSKTGTAPFDAKRSCLLLLAKLRLVPFVSLASAVYQRAIEYKMKIRG</sequence>
<evidence type="ECO:0000259" key="4">
    <source>
        <dbReference type="Pfam" id="PF00535"/>
    </source>
</evidence>
<dbReference type="Proteomes" id="UP000075430">
    <property type="component" value="Unassembled WGS sequence"/>
</dbReference>
<dbReference type="InterPro" id="IPR001173">
    <property type="entry name" value="Glyco_trans_2-like"/>
</dbReference>
<evidence type="ECO:0000256" key="2">
    <source>
        <dbReference type="ARBA" id="ARBA00022676"/>
    </source>
</evidence>
<dbReference type="GO" id="GO:0016757">
    <property type="term" value="F:glycosyltransferase activity"/>
    <property type="evidence" value="ECO:0007669"/>
    <property type="project" value="UniProtKB-KW"/>
</dbReference>
<dbReference type="EMBL" id="LSBA01000014">
    <property type="protein sequence ID" value="KXZ20173.1"/>
    <property type="molecule type" value="Genomic_DNA"/>
</dbReference>
<proteinExistence type="inferred from homology"/>
<evidence type="ECO:0000313" key="5">
    <source>
        <dbReference type="EMBL" id="KXZ20173.1"/>
    </source>
</evidence>
<organism evidence="5 6">
    <name type="scientific">Bacillus nakamurai</name>
    <dbReference type="NCBI Taxonomy" id="1793963"/>
    <lineage>
        <taxon>Bacteria</taxon>
        <taxon>Bacillati</taxon>
        <taxon>Bacillota</taxon>
        <taxon>Bacilli</taxon>
        <taxon>Bacillales</taxon>
        <taxon>Bacillaceae</taxon>
        <taxon>Bacillus</taxon>
    </lineage>
</organism>
<dbReference type="STRING" id="1793963.AXI58_15345"/>
<accession>A0A150F797</accession>
<dbReference type="SUPFAM" id="SSF53448">
    <property type="entry name" value="Nucleotide-diphospho-sugar transferases"/>
    <property type="match status" value="1"/>
</dbReference>
<protein>
    <submittedName>
        <fullName evidence="5">Glycosyl transferase</fullName>
    </submittedName>
</protein>
<evidence type="ECO:0000313" key="6">
    <source>
        <dbReference type="Proteomes" id="UP000075430"/>
    </source>
</evidence>
<dbReference type="OrthoDB" id="396512at2"/>
<gene>
    <name evidence="5" type="ORF">AXI58_15345</name>
</gene>
<dbReference type="InterPro" id="IPR029044">
    <property type="entry name" value="Nucleotide-diphossugar_trans"/>
</dbReference>
<dbReference type="PANTHER" id="PTHR22916:SF51">
    <property type="entry name" value="GLYCOSYLTRANSFERASE EPSH-RELATED"/>
    <property type="match status" value="1"/>
</dbReference>
<name>A0A150F797_9BACI</name>
<comment type="caution">
    <text evidence="5">The sequence shown here is derived from an EMBL/GenBank/DDBJ whole genome shotgun (WGS) entry which is preliminary data.</text>
</comment>
<keyword evidence="2" id="KW-0328">Glycosyltransferase</keyword>
<keyword evidence="6" id="KW-1185">Reference proteome</keyword>
<keyword evidence="3 5" id="KW-0808">Transferase</keyword>